<dbReference type="CDD" id="cd11386">
    <property type="entry name" value="MCP_signal"/>
    <property type="match status" value="1"/>
</dbReference>
<dbReference type="InterPro" id="IPR033479">
    <property type="entry name" value="dCache_1"/>
</dbReference>
<dbReference type="PROSITE" id="PS50111">
    <property type="entry name" value="CHEMOTAXIS_TRANSDUC_2"/>
    <property type="match status" value="1"/>
</dbReference>
<evidence type="ECO:0000256" key="10">
    <source>
        <dbReference type="SAM" id="Phobius"/>
    </source>
</evidence>
<dbReference type="PROSITE" id="PS50885">
    <property type="entry name" value="HAMP"/>
    <property type="match status" value="1"/>
</dbReference>
<keyword evidence="4 10" id="KW-0812">Transmembrane</keyword>
<evidence type="ECO:0000256" key="4">
    <source>
        <dbReference type="ARBA" id="ARBA00022692"/>
    </source>
</evidence>
<feature type="domain" description="Methyl-accepting transducer" evidence="11">
    <location>
        <begin position="523"/>
        <end position="759"/>
    </location>
</feature>
<dbReference type="InterPro" id="IPR000700">
    <property type="entry name" value="PAS-assoc_C"/>
</dbReference>
<evidence type="ECO:0000256" key="8">
    <source>
        <dbReference type="ARBA" id="ARBA00029447"/>
    </source>
</evidence>
<dbReference type="InterPro" id="IPR000014">
    <property type="entry name" value="PAS"/>
</dbReference>
<keyword evidence="3" id="KW-0145">Chemotaxis</keyword>
<organism evidence="14 15">
    <name type="scientific">Desulfobaculum bizertense DSM 18034</name>
    <dbReference type="NCBI Taxonomy" id="1121442"/>
    <lineage>
        <taxon>Bacteria</taxon>
        <taxon>Pseudomonadati</taxon>
        <taxon>Thermodesulfobacteriota</taxon>
        <taxon>Desulfovibrionia</taxon>
        <taxon>Desulfovibrionales</taxon>
        <taxon>Desulfovibrionaceae</taxon>
        <taxon>Desulfobaculum</taxon>
    </lineage>
</organism>
<dbReference type="Pfam" id="PF13426">
    <property type="entry name" value="PAS_9"/>
    <property type="match status" value="1"/>
</dbReference>
<dbReference type="CDD" id="cd12912">
    <property type="entry name" value="PDC2_MCP_like"/>
    <property type="match status" value="1"/>
</dbReference>
<dbReference type="Gene3D" id="1.10.287.950">
    <property type="entry name" value="Methyl-accepting chemotaxis protein"/>
    <property type="match status" value="1"/>
</dbReference>
<evidence type="ECO:0000256" key="3">
    <source>
        <dbReference type="ARBA" id="ARBA00022500"/>
    </source>
</evidence>
<dbReference type="GO" id="GO:0006935">
    <property type="term" value="P:chemotaxis"/>
    <property type="evidence" value="ECO:0007669"/>
    <property type="project" value="UniProtKB-KW"/>
</dbReference>
<dbReference type="STRING" id="1121442.SAMN02745702_02573"/>
<dbReference type="InterPro" id="IPR004089">
    <property type="entry name" value="MCPsignal_dom"/>
</dbReference>
<evidence type="ECO:0000256" key="6">
    <source>
        <dbReference type="ARBA" id="ARBA00023136"/>
    </source>
</evidence>
<dbReference type="PANTHER" id="PTHR32089:SF112">
    <property type="entry name" value="LYSOZYME-LIKE PROTEIN-RELATED"/>
    <property type="match status" value="1"/>
</dbReference>
<dbReference type="FunFam" id="1.10.287.950:FF:000001">
    <property type="entry name" value="Methyl-accepting chemotaxis sensory transducer"/>
    <property type="match status" value="1"/>
</dbReference>
<dbReference type="PANTHER" id="PTHR32089">
    <property type="entry name" value="METHYL-ACCEPTING CHEMOTAXIS PROTEIN MCPB"/>
    <property type="match status" value="1"/>
</dbReference>
<feature type="transmembrane region" description="Helical" evidence="10">
    <location>
        <begin position="37"/>
        <end position="57"/>
    </location>
</feature>
<dbReference type="SMART" id="SM00304">
    <property type="entry name" value="HAMP"/>
    <property type="match status" value="1"/>
</dbReference>
<gene>
    <name evidence="14" type="ORF">SAMN02745702_02573</name>
</gene>
<dbReference type="Gene3D" id="3.30.450.20">
    <property type="entry name" value="PAS domain"/>
    <property type="match status" value="2"/>
</dbReference>
<evidence type="ECO:0000256" key="2">
    <source>
        <dbReference type="ARBA" id="ARBA00022475"/>
    </source>
</evidence>
<dbReference type="Gene3D" id="6.10.340.10">
    <property type="match status" value="1"/>
</dbReference>
<accession>A0A1T4WR83</accession>
<dbReference type="CDD" id="cd18773">
    <property type="entry name" value="PDC1_HK_sensor"/>
    <property type="match status" value="1"/>
</dbReference>
<comment type="subcellular location">
    <subcellularLocation>
        <location evidence="1">Cell membrane</location>
        <topology evidence="1">Multi-pass membrane protein</topology>
    </subcellularLocation>
</comment>
<keyword evidence="2" id="KW-1003">Cell membrane</keyword>
<protein>
    <submittedName>
        <fullName evidence="14">Methyl-accepting chemotaxis protein</fullName>
    </submittedName>
</protein>
<sequence>MSTHSPFFRAYKRLQNVMQGVSPLEVVVKFRSITTRFVLMGVLVISLSVAAIVFYAGRSVLSVSHEASDVLMDDLGDSVLHELDAYVDNAKSMTLALSLQRAAQRAILQDADYELVGEFKKLLASQDNIEAIMLFNKDGYVVAGTSFKGDKLRGRDAKEYGFLRHIRNASGVVVNPEIVRSPVTNRLVFVVMAPVLRGGALMGGIAVSVDWQNFSDKVVAPLSFGKSGYAYMYDQNMRVISHPDPSVLLKKNMLGSYESQIENSDFGKVRYTLDGHRKVAHFIKDKDFGWTVVTTAYERDLEADALHIRNVLLLIGVVTILVLSAMIAFVLWRFIMEPLARIQHFAEGVAKGDLNAELRGNFKLELAEVAGHIRQMTDQLRERLAFAQGVLEGTAMPCGVGDTEGRLTFVNQPMLDAVGLTGKPEEYYGMPSGEFAFKDPKHKTALHVALEEKRQVEQEVNYTTHKGEQRVFSIIATPIKDFDGKISGAMTLWFDLTEVRSQQLAIEEKNVLIEKVAQRAIVVSDQVASASEELSAQIDQSSKGADEQRAMASESATAIEQMNASVLEVARNAASAAETAENARSTAGEGTEVVGRVIKGFDNVHEGFKRVDESMKGLGAKAGGITNIVQVIEDIADQTNLLALNAAIEAARAGDAGRGFAVVADEVRKLAEKTMSATKEVGVAVSDIQEGTESTIAEMDQSKHVMQQISSHTDQAIGALRSIRDMVQETSNQVQSIASAAEEQSAASDQISKSAEEMNKITDETADAMGQSAQAVTDLARLAGELQDIINSVEK</sequence>
<dbReference type="InterPro" id="IPR003660">
    <property type="entry name" value="HAMP_dom"/>
</dbReference>
<evidence type="ECO:0000256" key="9">
    <source>
        <dbReference type="PROSITE-ProRule" id="PRU00284"/>
    </source>
</evidence>
<keyword evidence="15" id="KW-1185">Reference proteome</keyword>
<feature type="domain" description="PAC" evidence="12">
    <location>
        <begin position="456"/>
        <end position="508"/>
    </location>
</feature>
<evidence type="ECO:0000313" key="15">
    <source>
        <dbReference type="Proteomes" id="UP000189733"/>
    </source>
</evidence>
<evidence type="ECO:0000256" key="1">
    <source>
        <dbReference type="ARBA" id="ARBA00004651"/>
    </source>
</evidence>
<evidence type="ECO:0000256" key="7">
    <source>
        <dbReference type="ARBA" id="ARBA00023224"/>
    </source>
</evidence>
<keyword evidence="6 10" id="KW-0472">Membrane</keyword>
<dbReference type="GO" id="GO:0005886">
    <property type="term" value="C:plasma membrane"/>
    <property type="evidence" value="ECO:0007669"/>
    <property type="project" value="UniProtKB-SubCell"/>
</dbReference>
<evidence type="ECO:0000259" key="13">
    <source>
        <dbReference type="PROSITE" id="PS50885"/>
    </source>
</evidence>
<dbReference type="CDD" id="cd00130">
    <property type="entry name" value="PAS"/>
    <property type="match status" value="1"/>
</dbReference>
<dbReference type="PROSITE" id="PS50113">
    <property type="entry name" value="PAC"/>
    <property type="match status" value="1"/>
</dbReference>
<keyword evidence="7 9" id="KW-0807">Transducer</keyword>
<dbReference type="GO" id="GO:0007165">
    <property type="term" value="P:signal transduction"/>
    <property type="evidence" value="ECO:0007669"/>
    <property type="project" value="UniProtKB-KW"/>
</dbReference>
<evidence type="ECO:0000259" key="11">
    <source>
        <dbReference type="PROSITE" id="PS50111"/>
    </source>
</evidence>
<keyword evidence="5 10" id="KW-1133">Transmembrane helix</keyword>
<reference evidence="14 15" key="1">
    <citation type="submission" date="2017-02" db="EMBL/GenBank/DDBJ databases">
        <authorList>
            <person name="Peterson S.W."/>
        </authorList>
    </citation>
    <scope>NUCLEOTIDE SEQUENCE [LARGE SCALE GENOMIC DNA]</scope>
    <source>
        <strain evidence="14 15">DSM 18034</strain>
    </source>
</reference>
<name>A0A1T4WR83_9BACT</name>
<dbReference type="SUPFAM" id="SSF58104">
    <property type="entry name" value="Methyl-accepting chemotaxis protein (MCP) signaling domain"/>
    <property type="match status" value="1"/>
</dbReference>
<dbReference type="Proteomes" id="UP000189733">
    <property type="component" value="Unassembled WGS sequence"/>
</dbReference>
<evidence type="ECO:0000259" key="12">
    <source>
        <dbReference type="PROSITE" id="PS50113"/>
    </source>
</evidence>
<feature type="transmembrane region" description="Helical" evidence="10">
    <location>
        <begin position="311"/>
        <end position="335"/>
    </location>
</feature>
<dbReference type="NCBIfam" id="TIGR00229">
    <property type="entry name" value="sensory_box"/>
    <property type="match status" value="1"/>
</dbReference>
<dbReference type="AlphaFoldDB" id="A0A1T4WR83"/>
<dbReference type="InterPro" id="IPR035965">
    <property type="entry name" value="PAS-like_dom_sf"/>
</dbReference>
<dbReference type="CDD" id="cd06225">
    <property type="entry name" value="HAMP"/>
    <property type="match status" value="1"/>
</dbReference>
<dbReference type="SMART" id="SM00283">
    <property type="entry name" value="MA"/>
    <property type="match status" value="1"/>
</dbReference>
<dbReference type="SUPFAM" id="SSF55785">
    <property type="entry name" value="PYP-like sensor domain (PAS domain)"/>
    <property type="match status" value="1"/>
</dbReference>
<feature type="domain" description="HAMP" evidence="13">
    <location>
        <begin position="333"/>
        <end position="385"/>
    </location>
</feature>
<evidence type="ECO:0000256" key="5">
    <source>
        <dbReference type="ARBA" id="ARBA00022989"/>
    </source>
</evidence>
<evidence type="ECO:0000313" key="14">
    <source>
        <dbReference type="EMBL" id="SKA79769.1"/>
    </source>
</evidence>
<proteinExistence type="inferred from homology"/>
<dbReference type="Pfam" id="PF00015">
    <property type="entry name" value="MCPsignal"/>
    <property type="match status" value="1"/>
</dbReference>
<dbReference type="EMBL" id="FUYA01000010">
    <property type="protein sequence ID" value="SKA79769.1"/>
    <property type="molecule type" value="Genomic_DNA"/>
</dbReference>
<dbReference type="Pfam" id="PF02743">
    <property type="entry name" value="dCache_1"/>
    <property type="match status" value="1"/>
</dbReference>
<comment type="similarity">
    <text evidence="8">Belongs to the methyl-accepting chemotaxis (MCP) protein family.</text>
</comment>